<dbReference type="eggNOG" id="KOG4169">
    <property type="taxonomic scope" value="Eukaryota"/>
</dbReference>
<dbReference type="PANTHER" id="PTHR42879:SF2">
    <property type="entry name" value="3-OXOACYL-[ACYL-CARRIER-PROTEIN] REDUCTASE FABG"/>
    <property type="match status" value="1"/>
</dbReference>
<dbReference type="HOGENOM" id="CLU_010194_1_0_1"/>
<sequence>MAFSGKVCLVTGAAGGLGKAIAAAFLRAGASVSICDRNAERLAQATQELTTVAAHPDRLLATVADITDEAAIEQVHQKTVATFARLDVLVNNAGIVDRMDPVGTLERDLWQKLVAVNLTAPYLFSKLAVQQMLSQQPPAGVIINIASVAGIRGSAAGAGYVATKHGLVGLTKHTAAFYNDKGIRCVAFLAGQMMTNIGDGLAAGINEEGFEVLKRGNPGATIVDVADVAEMVTFYASDSARVSNGALVSVDGGWMAY</sequence>
<dbReference type="InterPro" id="IPR036291">
    <property type="entry name" value="NAD(P)-bd_dom_sf"/>
</dbReference>
<gene>
    <name evidence="6" type="ORF">A1O3_02118</name>
</gene>
<dbReference type="AlphaFoldDB" id="W9Z3H7"/>
<comment type="similarity">
    <text evidence="1 5">Belongs to the short-chain dehydrogenases/reductases (SDR) family.</text>
</comment>
<accession>W9Z3H7</accession>
<name>W9Z3H7_9EURO</name>
<organism evidence="6 7">
    <name type="scientific">Capronia epimyces CBS 606.96</name>
    <dbReference type="NCBI Taxonomy" id="1182542"/>
    <lineage>
        <taxon>Eukaryota</taxon>
        <taxon>Fungi</taxon>
        <taxon>Dikarya</taxon>
        <taxon>Ascomycota</taxon>
        <taxon>Pezizomycotina</taxon>
        <taxon>Eurotiomycetes</taxon>
        <taxon>Chaetothyriomycetidae</taxon>
        <taxon>Chaetothyriales</taxon>
        <taxon>Herpotrichiellaceae</taxon>
        <taxon>Capronia</taxon>
    </lineage>
</organism>
<dbReference type="RefSeq" id="XP_007730451.1">
    <property type="nucleotide sequence ID" value="XM_007732261.1"/>
</dbReference>
<dbReference type="SUPFAM" id="SSF51735">
    <property type="entry name" value="NAD(P)-binding Rossmann-fold domains"/>
    <property type="match status" value="1"/>
</dbReference>
<dbReference type="InterPro" id="IPR002347">
    <property type="entry name" value="SDR_fam"/>
</dbReference>
<dbReference type="GeneID" id="19166251"/>
<proteinExistence type="inferred from homology"/>
<evidence type="ECO:0000256" key="1">
    <source>
        <dbReference type="ARBA" id="ARBA00006484"/>
    </source>
</evidence>
<keyword evidence="7" id="KW-1185">Reference proteome</keyword>
<dbReference type="PANTHER" id="PTHR42879">
    <property type="entry name" value="3-OXOACYL-(ACYL-CARRIER-PROTEIN) REDUCTASE"/>
    <property type="match status" value="1"/>
</dbReference>
<dbReference type="PRINTS" id="PR00081">
    <property type="entry name" value="GDHRDH"/>
</dbReference>
<evidence type="ECO:0000313" key="7">
    <source>
        <dbReference type="Proteomes" id="UP000019478"/>
    </source>
</evidence>
<dbReference type="PRINTS" id="PR00080">
    <property type="entry name" value="SDRFAMILY"/>
</dbReference>
<evidence type="ECO:0000256" key="5">
    <source>
        <dbReference type="RuleBase" id="RU000363"/>
    </source>
</evidence>
<evidence type="ECO:0000256" key="2">
    <source>
        <dbReference type="ARBA" id="ARBA00012948"/>
    </source>
</evidence>
<dbReference type="Pfam" id="PF00106">
    <property type="entry name" value="adh_short"/>
    <property type="match status" value="1"/>
</dbReference>
<dbReference type="EMBL" id="AMGY01000002">
    <property type="protein sequence ID" value="EXJ89054.1"/>
    <property type="molecule type" value="Genomic_DNA"/>
</dbReference>
<dbReference type="CDD" id="cd05233">
    <property type="entry name" value="SDR_c"/>
    <property type="match status" value="1"/>
</dbReference>
<dbReference type="OrthoDB" id="37659at2759"/>
<dbReference type="Proteomes" id="UP000019478">
    <property type="component" value="Unassembled WGS sequence"/>
</dbReference>
<comment type="caution">
    <text evidence="6">The sequence shown here is derived from an EMBL/GenBank/DDBJ whole genome shotgun (WGS) entry which is preliminary data.</text>
</comment>
<dbReference type="GO" id="GO:0004316">
    <property type="term" value="F:3-oxoacyl-[acyl-carrier-protein] reductase (NADPH) activity"/>
    <property type="evidence" value="ECO:0007669"/>
    <property type="project" value="UniProtKB-EC"/>
</dbReference>
<evidence type="ECO:0000256" key="3">
    <source>
        <dbReference type="ARBA" id="ARBA00022857"/>
    </source>
</evidence>
<dbReference type="GO" id="GO:0032787">
    <property type="term" value="P:monocarboxylic acid metabolic process"/>
    <property type="evidence" value="ECO:0007669"/>
    <property type="project" value="UniProtKB-ARBA"/>
</dbReference>
<dbReference type="Gene3D" id="3.40.50.720">
    <property type="entry name" value="NAD(P)-binding Rossmann-like Domain"/>
    <property type="match status" value="1"/>
</dbReference>
<dbReference type="InterPro" id="IPR050259">
    <property type="entry name" value="SDR"/>
</dbReference>
<evidence type="ECO:0000313" key="6">
    <source>
        <dbReference type="EMBL" id="EXJ89054.1"/>
    </source>
</evidence>
<comment type="catalytic activity">
    <reaction evidence="4">
        <text>a (3R)-hydroxyacyl-[ACP] + NADP(+) = a 3-oxoacyl-[ACP] + NADPH + H(+)</text>
        <dbReference type="Rhea" id="RHEA:17397"/>
        <dbReference type="Rhea" id="RHEA-COMP:9916"/>
        <dbReference type="Rhea" id="RHEA-COMP:9945"/>
        <dbReference type="ChEBI" id="CHEBI:15378"/>
        <dbReference type="ChEBI" id="CHEBI:57783"/>
        <dbReference type="ChEBI" id="CHEBI:58349"/>
        <dbReference type="ChEBI" id="CHEBI:78776"/>
        <dbReference type="ChEBI" id="CHEBI:78827"/>
        <dbReference type="EC" id="1.1.1.100"/>
    </reaction>
</comment>
<keyword evidence="3" id="KW-0521">NADP</keyword>
<dbReference type="PROSITE" id="PS00061">
    <property type="entry name" value="ADH_SHORT"/>
    <property type="match status" value="1"/>
</dbReference>
<protein>
    <recommendedName>
        <fullName evidence="2">3-oxoacyl-[acyl-carrier-protein] reductase</fullName>
        <ecNumber evidence="2">1.1.1.100</ecNumber>
    </recommendedName>
</protein>
<dbReference type="EC" id="1.1.1.100" evidence="2"/>
<reference evidence="6 7" key="1">
    <citation type="submission" date="2013-03" db="EMBL/GenBank/DDBJ databases">
        <title>The Genome Sequence of Capronia epimyces CBS 606.96.</title>
        <authorList>
            <consortium name="The Broad Institute Genomics Platform"/>
            <person name="Cuomo C."/>
            <person name="de Hoog S."/>
            <person name="Gorbushina A."/>
            <person name="Walker B."/>
            <person name="Young S.K."/>
            <person name="Zeng Q."/>
            <person name="Gargeya S."/>
            <person name="Fitzgerald M."/>
            <person name="Haas B."/>
            <person name="Abouelleil A."/>
            <person name="Allen A.W."/>
            <person name="Alvarado L."/>
            <person name="Arachchi H.M."/>
            <person name="Berlin A.M."/>
            <person name="Chapman S.B."/>
            <person name="Gainer-Dewar J."/>
            <person name="Goldberg J."/>
            <person name="Griggs A."/>
            <person name="Gujja S."/>
            <person name="Hansen M."/>
            <person name="Howarth C."/>
            <person name="Imamovic A."/>
            <person name="Ireland A."/>
            <person name="Larimer J."/>
            <person name="McCowan C."/>
            <person name="Murphy C."/>
            <person name="Pearson M."/>
            <person name="Poon T.W."/>
            <person name="Priest M."/>
            <person name="Roberts A."/>
            <person name="Saif S."/>
            <person name="Shea T."/>
            <person name="Sisk P."/>
            <person name="Sykes S."/>
            <person name="Wortman J."/>
            <person name="Nusbaum C."/>
            <person name="Birren B."/>
        </authorList>
    </citation>
    <scope>NUCLEOTIDE SEQUENCE [LARGE SCALE GENOMIC DNA]</scope>
    <source>
        <strain evidence="6 7">CBS 606.96</strain>
    </source>
</reference>
<evidence type="ECO:0000256" key="4">
    <source>
        <dbReference type="ARBA" id="ARBA00048508"/>
    </source>
</evidence>
<dbReference type="FunFam" id="3.40.50.720:FF:000084">
    <property type="entry name" value="Short-chain dehydrogenase reductase"/>
    <property type="match status" value="1"/>
</dbReference>
<dbReference type="InterPro" id="IPR020904">
    <property type="entry name" value="Sc_DH/Rdtase_CS"/>
</dbReference>
<dbReference type="STRING" id="1182542.W9Z3H7"/>